<dbReference type="OrthoDB" id="49685at2"/>
<dbReference type="CDD" id="cd23763">
    <property type="entry name" value="ASKHA_ATPase_ROK"/>
    <property type="match status" value="1"/>
</dbReference>
<dbReference type="Pfam" id="PF00480">
    <property type="entry name" value="ROK"/>
    <property type="match status" value="1"/>
</dbReference>
<dbReference type="InterPro" id="IPR036388">
    <property type="entry name" value="WH-like_DNA-bd_sf"/>
</dbReference>
<evidence type="ECO:0000256" key="2">
    <source>
        <dbReference type="SAM" id="MobiDB-lite"/>
    </source>
</evidence>
<dbReference type="SUPFAM" id="SSF46785">
    <property type="entry name" value="Winged helix' DNA-binding domain"/>
    <property type="match status" value="1"/>
</dbReference>
<keyword evidence="4" id="KW-1185">Reference proteome</keyword>
<evidence type="ECO:0000256" key="1">
    <source>
        <dbReference type="ARBA" id="ARBA00006479"/>
    </source>
</evidence>
<dbReference type="Gene3D" id="3.30.420.40">
    <property type="match status" value="2"/>
</dbReference>
<dbReference type="PANTHER" id="PTHR18964">
    <property type="entry name" value="ROK (REPRESSOR, ORF, KINASE) FAMILY"/>
    <property type="match status" value="1"/>
</dbReference>
<protein>
    <submittedName>
        <fullName evidence="3">Transcriptional regulator</fullName>
    </submittedName>
</protein>
<dbReference type="Gene3D" id="1.10.10.10">
    <property type="entry name" value="Winged helix-like DNA-binding domain superfamily/Winged helix DNA-binding domain"/>
    <property type="match status" value="1"/>
</dbReference>
<dbReference type="InterPro" id="IPR000600">
    <property type="entry name" value="ROK"/>
</dbReference>
<dbReference type="RefSeq" id="WP_108894713.1">
    <property type="nucleotide sequence ID" value="NZ_ONZF01000006.1"/>
</dbReference>
<dbReference type="Proteomes" id="UP000244912">
    <property type="component" value="Unassembled WGS sequence"/>
</dbReference>
<name>A0A2R8BXK7_9RHOB</name>
<reference evidence="3 4" key="1">
    <citation type="submission" date="2018-03" db="EMBL/GenBank/DDBJ databases">
        <authorList>
            <person name="Keele B.F."/>
        </authorList>
    </citation>
    <scope>NUCLEOTIDE SEQUENCE [LARGE SCALE GENOMIC DNA]</scope>
    <source>
        <strain evidence="3 4">CECT 8504</strain>
    </source>
</reference>
<proteinExistence type="inferred from homology"/>
<evidence type="ECO:0000313" key="3">
    <source>
        <dbReference type="EMBL" id="SPJ24898.1"/>
    </source>
</evidence>
<evidence type="ECO:0000313" key="4">
    <source>
        <dbReference type="Proteomes" id="UP000244912"/>
    </source>
</evidence>
<sequence length="400" mass="43175">MAQNQDGRGTYGPVPMRMLGTNQSGVRDHNERLVLSILRRDGALAKADIARRTGLSAQTISVIMRALEEDGMLLRDAPRRGKVGQPSVPMRLNPDGAYFFGGMIGRRWTELVLVDMTGTIRSHERIFYDYPVFDEVLEFLQAAADRITAGLSLRERARLSGFGVALPYNIWDWAEEIDAPVDALLAWRDRDIGAELGARTGFEVLIQNDASAACAAELVFGQAGTLPEDFLHIFVGFFVGGGLVIGNHLFAGRTGNAGAVGSLPIPQPDGTTRQLIDLASLYGLAEVLIAEGRSIEELWKLRPEDWAGIRPEVQRWIKCAAPALAQAILSTVALLDVGCVLIDGHLPDEVRTELVAAVDTAVAASDFAGLRRPQIRAGTLGAESRSLGAASLPLAARFLV</sequence>
<organism evidence="3 4">
    <name type="scientific">Palleronia abyssalis</name>
    <dbReference type="NCBI Taxonomy" id="1501240"/>
    <lineage>
        <taxon>Bacteria</taxon>
        <taxon>Pseudomonadati</taxon>
        <taxon>Pseudomonadota</taxon>
        <taxon>Alphaproteobacteria</taxon>
        <taxon>Rhodobacterales</taxon>
        <taxon>Roseobacteraceae</taxon>
        <taxon>Palleronia</taxon>
    </lineage>
</organism>
<accession>A0A2R8BXK7</accession>
<dbReference type="AlphaFoldDB" id="A0A2R8BXK7"/>
<dbReference type="InterPro" id="IPR036390">
    <property type="entry name" value="WH_DNA-bd_sf"/>
</dbReference>
<dbReference type="EMBL" id="ONZF01000006">
    <property type="protein sequence ID" value="SPJ24898.1"/>
    <property type="molecule type" value="Genomic_DNA"/>
</dbReference>
<feature type="region of interest" description="Disordered" evidence="2">
    <location>
        <begin position="1"/>
        <end position="23"/>
    </location>
</feature>
<dbReference type="PANTHER" id="PTHR18964:SF149">
    <property type="entry name" value="BIFUNCTIONAL UDP-N-ACETYLGLUCOSAMINE 2-EPIMERASE_N-ACETYLMANNOSAMINE KINASE"/>
    <property type="match status" value="1"/>
</dbReference>
<dbReference type="InterPro" id="IPR043129">
    <property type="entry name" value="ATPase_NBD"/>
</dbReference>
<gene>
    <name evidence="3" type="ORF">PAA8504_02739</name>
</gene>
<dbReference type="Pfam" id="PF13412">
    <property type="entry name" value="HTH_24"/>
    <property type="match status" value="1"/>
</dbReference>
<comment type="similarity">
    <text evidence="1">Belongs to the ROK (NagC/XylR) family.</text>
</comment>
<dbReference type="SUPFAM" id="SSF53067">
    <property type="entry name" value="Actin-like ATPase domain"/>
    <property type="match status" value="1"/>
</dbReference>